<dbReference type="PIRSF" id="PIRSF036402">
    <property type="entry name" value="Ureas_acces_UreE"/>
    <property type="match status" value="1"/>
</dbReference>
<keyword evidence="8" id="KW-1185">Reference proteome</keyword>
<dbReference type="SUPFAM" id="SSF69737">
    <property type="entry name" value="Urease metallochaperone UreE, C-terminal domain"/>
    <property type="match status" value="1"/>
</dbReference>
<gene>
    <name evidence="5 7" type="primary">ureE</name>
    <name evidence="7" type="ORF">GS597_12015</name>
</gene>
<dbReference type="EMBL" id="WVIC01000022">
    <property type="protein sequence ID" value="NCJ07217.1"/>
    <property type="molecule type" value="Genomic_DNA"/>
</dbReference>
<dbReference type="InterPro" id="IPR036118">
    <property type="entry name" value="UreE_N_sf"/>
</dbReference>
<evidence type="ECO:0000313" key="7">
    <source>
        <dbReference type="EMBL" id="NCJ07217.1"/>
    </source>
</evidence>
<evidence type="ECO:0000256" key="1">
    <source>
        <dbReference type="ARBA" id="ARBA00004496"/>
    </source>
</evidence>
<evidence type="ECO:0000259" key="6">
    <source>
        <dbReference type="SMART" id="SM00988"/>
    </source>
</evidence>
<dbReference type="SMART" id="SM00988">
    <property type="entry name" value="UreE_N"/>
    <property type="match status" value="1"/>
</dbReference>
<dbReference type="CDD" id="cd00571">
    <property type="entry name" value="UreE"/>
    <property type="match status" value="1"/>
</dbReference>
<dbReference type="GO" id="GO:0065003">
    <property type="term" value="P:protein-containing complex assembly"/>
    <property type="evidence" value="ECO:0007669"/>
    <property type="project" value="InterPro"/>
</dbReference>
<reference evidence="7" key="1">
    <citation type="submission" date="2019-12" db="EMBL/GenBank/DDBJ databases">
        <title>High-Quality draft genome sequences of three cyanobacteria isolated from the limestone walls of the Old Cathedral of Coimbra.</title>
        <authorList>
            <person name="Tiago I."/>
            <person name="Soares F."/>
            <person name="Portugal A."/>
        </authorList>
    </citation>
    <scope>NUCLEOTIDE SEQUENCE [LARGE SCALE GENOMIC DNA]</scope>
    <source>
        <strain evidence="7">C</strain>
    </source>
</reference>
<keyword evidence="3 5" id="KW-0533">Nickel</keyword>
<dbReference type="GO" id="GO:0019627">
    <property type="term" value="P:urea metabolic process"/>
    <property type="evidence" value="ECO:0007669"/>
    <property type="project" value="InterPro"/>
</dbReference>
<dbReference type="Gene3D" id="2.60.260.20">
    <property type="entry name" value="Urease metallochaperone UreE, N-terminal domain"/>
    <property type="match status" value="1"/>
</dbReference>
<keyword evidence="2 5" id="KW-0963">Cytoplasm</keyword>
<comment type="subcellular location">
    <subcellularLocation>
        <location evidence="1 5">Cytoplasm</location>
    </subcellularLocation>
</comment>
<dbReference type="Proteomes" id="UP000607397">
    <property type="component" value="Unassembled WGS sequence"/>
</dbReference>
<dbReference type="HAMAP" id="MF_00822">
    <property type="entry name" value="UreE"/>
    <property type="match status" value="1"/>
</dbReference>
<comment type="similarity">
    <text evidence="5">Belongs to the UreE family.</text>
</comment>
<dbReference type="InterPro" id="IPR004029">
    <property type="entry name" value="UreE_N"/>
</dbReference>
<sequence>MTKLSVSAVTVTQRVSTGSSRSGRDQAIPIDGSPVIDLALTAEERVRSRHHFTTEAGQVIVLRLPRGMVLQDGDLLATESGETRVRIVAKPEPVLTITAAHPLELLRAAYHLGNRHVSVEVSPTHLRIAPDPVLRDMLSHRGLQLIEEICPFQPEGGAYGHTHA</sequence>
<comment type="function">
    <text evidence="5">Involved in urease metallocenter assembly. Binds nickel. Probably functions as a nickel donor during metallocenter assembly.</text>
</comment>
<dbReference type="RefSeq" id="WP_161825689.1">
    <property type="nucleotide sequence ID" value="NZ_WVIC01000022.1"/>
</dbReference>
<dbReference type="Pfam" id="PF02814">
    <property type="entry name" value="UreE_N"/>
    <property type="match status" value="1"/>
</dbReference>
<evidence type="ECO:0000313" key="8">
    <source>
        <dbReference type="Proteomes" id="UP000607397"/>
    </source>
</evidence>
<dbReference type="SUPFAM" id="SSF69287">
    <property type="entry name" value="Urease metallochaperone UreE, N-terminal domain"/>
    <property type="match status" value="1"/>
</dbReference>
<organism evidence="7 8">
    <name type="scientific">Petrachloros mirabilis ULC683</name>
    <dbReference type="NCBI Taxonomy" id="2781853"/>
    <lineage>
        <taxon>Bacteria</taxon>
        <taxon>Bacillati</taxon>
        <taxon>Cyanobacteriota</taxon>
        <taxon>Cyanophyceae</taxon>
        <taxon>Synechococcales</taxon>
        <taxon>Petrachlorosaceae</taxon>
        <taxon>Petrachloros</taxon>
        <taxon>Petrachloros mirabilis</taxon>
    </lineage>
</organism>
<dbReference type="InterPro" id="IPR007864">
    <property type="entry name" value="UreE_C_dom"/>
</dbReference>
<dbReference type="Gene3D" id="3.30.70.790">
    <property type="entry name" value="UreE, C-terminal domain"/>
    <property type="match status" value="1"/>
</dbReference>
<evidence type="ECO:0000256" key="3">
    <source>
        <dbReference type="ARBA" id="ARBA00022596"/>
    </source>
</evidence>
<dbReference type="Pfam" id="PF05194">
    <property type="entry name" value="UreE_C"/>
    <property type="match status" value="1"/>
</dbReference>
<proteinExistence type="inferred from homology"/>
<name>A0A8K2A0K2_9CYAN</name>
<comment type="caution">
    <text evidence="7">The sequence shown here is derived from an EMBL/GenBank/DDBJ whole genome shotgun (WGS) entry which is preliminary data.</text>
</comment>
<evidence type="ECO:0000256" key="2">
    <source>
        <dbReference type="ARBA" id="ARBA00022490"/>
    </source>
</evidence>
<dbReference type="GO" id="GO:0051082">
    <property type="term" value="F:unfolded protein binding"/>
    <property type="evidence" value="ECO:0007669"/>
    <property type="project" value="UniProtKB-UniRule"/>
</dbReference>
<evidence type="ECO:0000256" key="5">
    <source>
        <dbReference type="HAMAP-Rule" id="MF_00822"/>
    </source>
</evidence>
<evidence type="ECO:0000256" key="4">
    <source>
        <dbReference type="ARBA" id="ARBA00023186"/>
    </source>
</evidence>
<dbReference type="GO" id="GO:0005737">
    <property type="term" value="C:cytoplasm"/>
    <property type="evidence" value="ECO:0007669"/>
    <property type="project" value="UniProtKB-SubCell"/>
</dbReference>
<dbReference type="GO" id="GO:0006457">
    <property type="term" value="P:protein folding"/>
    <property type="evidence" value="ECO:0007669"/>
    <property type="project" value="InterPro"/>
</dbReference>
<dbReference type="NCBIfam" id="NF009751">
    <property type="entry name" value="PRK13261.1-1"/>
    <property type="match status" value="1"/>
</dbReference>
<feature type="domain" description="UreE urease accessory N-terminal" evidence="6">
    <location>
        <begin position="21"/>
        <end position="85"/>
    </location>
</feature>
<dbReference type="GO" id="GO:0016151">
    <property type="term" value="F:nickel cation binding"/>
    <property type="evidence" value="ECO:0007669"/>
    <property type="project" value="UniProtKB-UniRule"/>
</dbReference>
<dbReference type="InterPro" id="IPR012406">
    <property type="entry name" value="UreE"/>
</dbReference>
<protein>
    <recommendedName>
        <fullName evidence="5">Urease accessory protein UreE</fullName>
    </recommendedName>
</protein>
<dbReference type="AlphaFoldDB" id="A0A8K2A0K2"/>
<accession>A0A8K2A0K2</accession>
<keyword evidence="4 5" id="KW-0143">Chaperone</keyword>